<proteinExistence type="predicted"/>
<reference evidence="2 3" key="1">
    <citation type="submission" date="2018-06" db="EMBL/GenBank/DDBJ databases">
        <title>Thermoflavimicrobium daqus sp. nov., a thermophilic microbe isolated from Moutai-flavour Daqu.</title>
        <authorList>
            <person name="Wang X."/>
            <person name="Zhou H."/>
        </authorList>
    </citation>
    <scope>NUCLEOTIDE SEQUENCE [LARGE SCALE GENOMIC DNA]</scope>
    <source>
        <strain evidence="2 3">FBKL4.011</strain>
    </source>
</reference>
<evidence type="ECO:0000313" key="2">
    <source>
        <dbReference type="EMBL" id="RAL22614.1"/>
    </source>
</evidence>
<dbReference type="RefSeq" id="WP_113659617.1">
    <property type="nucleotide sequence ID" value="NZ_KZ845670.1"/>
</dbReference>
<feature type="transmembrane region" description="Helical" evidence="1">
    <location>
        <begin position="7"/>
        <end position="33"/>
    </location>
</feature>
<feature type="transmembrane region" description="Helical" evidence="1">
    <location>
        <begin position="111"/>
        <end position="139"/>
    </location>
</feature>
<dbReference type="OrthoDB" id="2989731at2"/>
<keyword evidence="1" id="KW-1133">Transmembrane helix</keyword>
<protein>
    <submittedName>
        <fullName evidence="2">Uncharacterized protein</fullName>
    </submittedName>
</protein>
<feature type="transmembrane region" description="Helical" evidence="1">
    <location>
        <begin position="76"/>
        <end position="96"/>
    </location>
</feature>
<dbReference type="Proteomes" id="UP000251213">
    <property type="component" value="Unassembled WGS sequence"/>
</dbReference>
<evidence type="ECO:0000256" key="1">
    <source>
        <dbReference type="SAM" id="Phobius"/>
    </source>
</evidence>
<keyword evidence="1" id="KW-0812">Transmembrane</keyword>
<keyword evidence="1" id="KW-0472">Membrane</keyword>
<comment type="caution">
    <text evidence="2">The sequence shown here is derived from an EMBL/GenBank/DDBJ whole genome shotgun (WGS) entry which is preliminary data.</text>
</comment>
<accession>A0A364K2H2</accession>
<feature type="transmembrane region" description="Helical" evidence="1">
    <location>
        <begin position="45"/>
        <end position="64"/>
    </location>
</feature>
<reference evidence="2 3" key="2">
    <citation type="submission" date="2018-06" db="EMBL/GenBank/DDBJ databases">
        <authorList>
            <person name="Zhirakovskaya E."/>
        </authorList>
    </citation>
    <scope>NUCLEOTIDE SEQUENCE [LARGE SCALE GENOMIC DNA]</scope>
    <source>
        <strain evidence="2 3">FBKL4.011</strain>
    </source>
</reference>
<keyword evidence="3" id="KW-1185">Reference proteome</keyword>
<evidence type="ECO:0000313" key="3">
    <source>
        <dbReference type="Proteomes" id="UP000251213"/>
    </source>
</evidence>
<organism evidence="2 3">
    <name type="scientific">Thermoflavimicrobium daqui</name>
    <dbReference type="NCBI Taxonomy" id="2137476"/>
    <lineage>
        <taxon>Bacteria</taxon>
        <taxon>Bacillati</taxon>
        <taxon>Bacillota</taxon>
        <taxon>Bacilli</taxon>
        <taxon>Bacillales</taxon>
        <taxon>Thermoactinomycetaceae</taxon>
        <taxon>Thermoflavimicrobium</taxon>
    </lineage>
</organism>
<gene>
    <name evidence="2" type="ORF">DL897_13155</name>
</gene>
<sequence>MVRREYFWFACEAFLVLMMIIVLKIWVFPFFISIWYPTDDVSSQMMMWTVLIISVITCFIYLGLGSSAKYTYGFSFLKAVCLFIIFHLPLFIPLAFLEKMKIDWLRLFGDFLFLFSVGDFIAFSLEWMILVYFLFFLAGRKVEVRDQKKTRAKLQNLLHQRQGE</sequence>
<dbReference type="EMBL" id="QJKK01000008">
    <property type="protein sequence ID" value="RAL22614.1"/>
    <property type="molecule type" value="Genomic_DNA"/>
</dbReference>
<dbReference type="AlphaFoldDB" id="A0A364K2H2"/>
<name>A0A364K2H2_9BACL</name>